<dbReference type="AlphaFoldDB" id="A0A1H6UDB9"/>
<proteinExistence type="predicted"/>
<dbReference type="Gene3D" id="3.60.20.10">
    <property type="entry name" value="Glutamine Phosphoribosylpyrophosphate, subunit 1, domain 1"/>
    <property type="match status" value="1"/>
</dbReference>
<accession>A0A1H6UDB9</accession>
<dbReference type="GO" id="GO:0016787">
    <property type="term" value="F:hydrolase activity"/>
    <property type="evidence" value="ECO:0007669"/>
    <property type="project" value="UniProtKB-KW"/>
</dbReference>
<protein>
    <submittedName>
        <fullName evidence="1">Uncharacterized conserved protein, Ntn-hydrolase superfamily</fullName>
    </submittedName>
</protein>
<dbReference type="EMBL" id="FNZF01000001">
    <property type="protein sequence ID" value="SEI90311.1"/>
    <property type="molecule type" value="Genomic_DNA"/>
</dbReference>
<dbReference type="SUPFAM" id="SSF56235">
    <property type="entry name" value="N-terminal nucleophile aminohydrolases (Ntn hydrolases)"/>
    <property type="match status" value="1"/>
</dbReference>
<reference evidence="2" key="1">
    <citation type="submission" date="2016-10" db="EMBL/GenBank/DDBJ databases">
        <authorList>
            <person name="Varghese N."/>
            <person name="Submissions S."/>
        </authorList>
    </citation>
    <scope>NUCLEOTIDE SEQUENCE [LARGE SCALE GENOMIC DNA]</scope>
    <source>
        <strain evidence="2">CGMCC 1.6763</strain>
    </source>
</reference>
<dbReference type="RefSeq" id="WP_092050058.1">
    <property type="nucleotide sequence ID" value="NZ_FNZF01000001.1"/>
</dbReference>
<sequence>MTFSIAAICKKTNQLGVAVTTKVPAVGSLCPFVKAGVGAIATQSFVNPYIGINGLKYLEQGMTAQEVKELLIKEDPEPSIRQFTVVDKNGNTVAFTGEQCDGWFGDVVGDGFAIAGNMLVGEKTILETQRGFEENQTLPLADRLIKALEEGQAAGGDKRGRQSAAVLVYSSEDYPLVDLRVDEHEDPVSELRRIYEVAKRELFPFHGTLPTKANPKGKFDKETQKQIGILIDQ</sequence>
<dbReference type="PANTHER" id="PTHR39328:SF1">
    <property type="entry name" value="BLL2871 PROTEIN"/>
    <property type="match status" value="1"/>
</dbReference>
<dbReference type="InterPro" id="IPR029055">
    <property type="entry name" value="Ntn_hydrolases_N"/>
</dbReference>
<evidence type="ECO:0000313" key="1">
    <source>
        <dbReference type="EMBL" id="SEI90311.1"/>
    </source>
</evidence>
<name>A0A1H6UDB9_9BACL</name>
<organism evidence="1 2">
    <name type="scientific">Bhargavaea ginsengi</name>
    <dbReference type="NCBI Taxonomy" id="426757"/>
    <lineage>
        <taxon>Bacteria</taxon>
        <taxon>Bacillati</taxon>
        <taxon>Bacillota</taxon>
        <taxon>Bacilli</taxon>
        <taxon>Bacillales</taxon>
        <taxon>Caryophanaceae</taxon>
        <taxon>Bhargavaea</taxon>
    </lineage>
</organism>
<gene>
    <name evidence="1" type="ORF">SAMN04488127_0750</name>
</gene>
<evidence type="ECO:0000313" key="2">
    <source>
        <dbReference type="Proteomes" id="UP000199200"/>
    </source>
</evidence>
<keyword evidence="2" id="KW-1185">Reference proteome</keyword>
<dbReference type="STRING" id="426757.SAMN04488127_0750"/>
<dbReference type="OrthoDB" id="9790012at2"/>
<dbReference type="InterPro" id="IPR010430">
    <property type="entry name" value="DUF1028"/>
</dbReference>
<dbReference type="Pfam" id="PF06267">
    <property type="entry name" value="DUF1028"/>
    <property type="match status" value="1"/>
</dbReference>
<dbReference type="PANTHER" id="PTHR39328">
    <property type="entry name" value="BLL2871 PROTEIN"/>
    <property type="match status" value="1"/>
</dbReference>
<keyword evidence="1" id="KW-0378">Hydrolase</keyword>
<dbReference type="Proteomes" id="UP000199200">
    <property type="component" value="Unassembled WGS sequence"/>
</dbReference>